<evidence type="ECO:0000313" key="1">
    <source>
        <dbReference type="EMBL" id="AYO80096.1"/>
    </source>
</evidence>
<organism evidence="1 2">
    <name type="scientific">Sphingobium yanoikuyae</name>
    <name type="common">Sphingomonas yanoikuyae</name>
    <dbReference type="NCBI Taxonomy" id="13690"/>
    <lineage>
        <taxon>Bacteria</taxon>
        <taxon>Pseudomonadati</taxon>
        <taxon>Pseudomonadota</taxon>
        <taxon>Alphaproteobacteria</taxon>
        <taxon>Sphingomonadales</taxon>
        <taxon>Sphingomonadaceae</taxon>
        <taxon>Sphingobium</taxon>
    </lineage>
</organism>
<dbReference type="RefSeq" id="WP_122129957.1">
    <property type="nucleotide sequence ID" value="NZ_CP033230.1"/>
</dbReference>
<proteinExistence type="predicted"/>
<protein>
    <submittedName>
        <fullName evidence="1">Uncharacterized protein</fullName>
    </submittedName>
</protein>
<reference evidence="1 2" key="1">
    <citation type="submission" date="2018-10" db="EMBL/GenBank/DDBJ databases">
        <title>Characterization and genome analysis of a novel bacterium Sphingobium yanoikuyae SJTF8 capable of degrading PAHs.</title>
        <authorList>
            <person name="Yin C."/>
            <person name="Xiong W."/>
            <person name="Liang R."/>
        </authorList>
    </citation>
    <scope>NUCLEOTIDE SEQUENCE [LARGE SCALE GENOMIC DNA]</scope>
    <source>
        <strain evidence="1 2">SJTF8</strain>
    </source>
</reference>
<name>A0A3G2UYC9_SPHYA</name>
<evidence type="ECO:0000313" key="2">
    <source>
        <dbReference type="Proteomes" id="UP000280708"/>
    </source>
</evidence>
<gene>
    <name evidence="1" type="ORF">EBF16_26455</name>
</gene>
<sequence length="66" mass="7798">MSRTFTEIEELRQLNLEASALHKQIDAGMPMHPGEVYDLVKRYLDMGEPFKAQRLAEHLPDEEEWR</sequence>
<dbReference type="AlphaFoldDB" id="A0A3G2UYC9"/>
<accession>A0A3G2UYC9</accession>
<dbReference type="Proteomes" id="UP000280708">
    <property type="component" value="Chromosome"/>
</dbReference>
<dbReference type="EMBL" id="CP033230">
    <property type="protein sequence ID" value="AYO80096.1"/>
    <property type="molecule type" value="Genomic_DNA"/>
</dbReference>